<reference evidence="2 3" key="1">
    <citation type="submission" date="2010-08" db="EMBL/GenBank/DDBJ databases">
        <title>Complete sequence of Clostridium cellulovorans 743B.</title>
        <authorList>
            <consortium name="US DOE Joint Genome Institute"/>
            <person name="Lucas S."/>
            <person name="Copeland A."/>
            <person name="Lapidus A."/>
            <person name="Cheng J.-F."/>
            <person name="Bruce D."/>
            <person name="Goodwin L."/>
            <person name="Pitluck S."/>
            <person name="Chertkov O."/>
            <person name="Detter J.C."/>
            <person name="Han C."/>
            <person name="Tapia R."/>
            <person name="Land M."/>
            <person name="Hauser L."/>
            <person name="Chang Y.-J."/>
            <person name="Jeffries C."/>
            <person name="Kyrpides N."/>
            <person name="Ivanova N."/>
            <person name="Mikhailova N."/>
            <person name="Hemme C.L."/>
            <person name="Woyke T."/>
        </authorList>
    </citation>
    <scope>NUCLEOTIDE SEQUENCE [LARGE SCALE GENOMIC DNA]</scope>
    <source>
        <strain evidence="3">ATCC 35296 / DSM 3052 / OCM 3 / 743B</strain>
    </source>
</reference>
<keyword evidence="1" id="KW-1133">Transmembrane helix</keyword>
<evidence type="ECO:0000313" key="2">
    <source>
        <dbReference type="EMBL" id="ADL52607.1"/>
    </source>
</evidence>
<dbReference type="EMBL" id="CP002160">
    <property type="protein sequence ID" value="ADL52607.1"/>
    <property type="molecule type" value="Genomic_DNA"/>
</dbReference>
<evidence type="ECO:0000313" key="3">
    <source>
        <dbReference type="Proteomes" id="UP000002730"/>
    </source>
</evidence>
<evidence type="ECO:0000256" key="1">
    <source>
        <dbReference type="SAM" id="Phobius"/>
    </source>
</evidence>
<dbReference type="AlphaFoldDB" id="D9SSU5"/>
<dbReference type="KEGG" id="ccb:Clocel_2912"/>
<dbReference type="Proteomes" id="UP000002730">
    <property type="component" value="Chromosome"/>
</dbReference>
<dbReference type="RefSeq" id="WP_010075700.1">
    <property type="nucleotide sequence ID" value="NC_014393.1"/>
</dbReference>
<keyword evidence="3" id="KW-1185">Reference proteome</keyword>
<protein>
    <recommendedName>
        <fullName evidence="4">YtxH-like protein</fullName>
    </recommendedName>
</protein>
<accession>D9SSU5</accession>
<dbReference type="STRING" id="573061.Clocel_2912"/>
<name>D9SSU5_CLOC7</name>
<keyword evidence="1" id="KW-0472">Membrane</keyword>
<proteinExistence type="predicted"/>
<organism evidence="2 3">
    <name type="scientific">Clostridium cellulovorans (strain ATCC 35296 / DSM 3052 / OCM 3 / 743B)</name>
    <dbReference type="NCBI Taxonomy" id="573061"/>
    <lineage>
        <taxon>Bacteria</taxon>
        <taxon>Bacillati</taxon>
        <taxon>Bacillota</taxon>
        <taxon>Clostridia</taxon>
        <taxon>Eubacteriales</taxon>
        <taxon>Clostridiaceae</taxon>
        <taxon>Clostridium</taxon>
    </lineage>
</organism>
<keyword evidence="1" id="KW-0812">Transmembrane</keyword>
<evidence type="ECO:0008006" key="4">
    <source>
        <dbReference type="Google" id="ProtNLM"/>
    </source>
</evidence>
<dbReference type="HOGENOM" id="CLU_207728_1_0_9"/>
<feature type="transmembrane region" description="Helical" evidence="1">
    <location>
        <begin position="6"/>
        <end position="26"/>
    </location>
</feature>
<sequence length="57" mass="6607">MNNFLRGMIFGMLGAVVFAIISIPDMDMKTQKRVKRGCKNICNKAEDMYDTVNCWMR</sequence>
<gene>
    <name evidence="2" type="ordered locus">Clocel_2912</name>
</gene>